<organism evidence="2 3">
    <name type="scientific">Trichomonas vaginalis (strain ATCC PRA-98 / G3)</name>
    <dbReference type="NCBI Taxonomy" id="412133"/>
    <lineage>
        <taxon>Eukaryota</taxon>
        <taxon>Metamonada</taxon>
        <taxon>Parabasalia</taxon>
        <taxon>Trichomonadida</taxon>
        <taxon>Trichomonadidae</taxon>
        <taxon>Trichomonas</taxon>
    </lineage>
</organism>
<evidence type="ECO:0000313" key="2">
    <source>
        <dbReference type="EMBL" id="EAY03795.1"/>
    </source>
</evidence>
<dbReference type="KEGG" id="tva:4761642"/>
<dbReference type="EMBL" id="DS113493">
    <property type="protein sequence ID" value="EAY03795.1"/>
    <property type="molecule type" value="Genomic_DNA"/>
</dbReference>
<keyword evidence="1" id="KW-1133">Transmembrane helix</keyword>
<gene>
    <name evidence="2" type="ORF">TVAG_454340</name>
</gene>
<proteinExistence type="predicted"/>
<keyword evidence="1" id="KW-0812">Transmembrane</keyword>
<accession>A2EU47</accession>
<dbReference type="Gene3D" id="3.30.450.50">
    <property type="entry name" value="Longin domain"/>
    <property type="match status" value="1"/>
</dbReference>
<feature type="transmembrane region" description="Helical" evidence="1">
    <location>
        <begin position="164"/>
        <end position="186"/>
    </location>
</feature>
<dbReference type="InParanoid" id="A2EU47"/>
<keyword evidence="1" id="KW-0472">Membrane</keyword>
<reference evidence="2" key="2">
    <citation type="journal article" date="2007" name="Science">
        <title>Draft genome sequence of the sexually transmitted pathogen Trichomonas vaginalis.</title>
        <authorList>
            <person name="Carlton J.M."/>
            <person name="Hirt R.P."/>
            <person name="Silva J.C."/>
            <person name="Delcher A.L."/>
            <person name="Schatz M."/>
            <person name="Zhao Q."/>
            <person name="Wortman J.R."/>
            <person name="Bidwell S.L."/>
            <person name="Alsmark U.C.M."/>
            <person name="Besteiro S."/>
            <person name="Sicheritz-Ponten T."/>
            <person name="Noel C.J."/>
            <person name="Dacks J.B."/>
            <person name="Foster P.G."/>
            <person name="Simillion C."/>
            <person name="Van de Peer Y."/>
            <person name="Miranda-Saavedra D."/>
            <person name="Barton G.J."/>
            <person name="Westrop G.D."/>
            <person name="Mueller S."/>
            <person name="Dessi D."/>
            <person name="Fiori P.L."/>
            <person name="Ren Q."/>
            <person name="Paulsen I."/>
            <person name="Zhang H."/>
            <person name="Bastida-Corcuera F.D."/>
            <person name="Simoes-Barbosa A."/>
            <person name="Brown M.T."/>
            <person name="Hayes R.D."/>
            <person name="Mukherjee M."/>
            <person name="Okumura C.Y."/>
            <person name="Schneider R."/>
            <person name="Smith A.J."/>
            <person name="Vanacova S."/>
            <person name="Villalvazo M."/>
            <person name="Haas B.J."/>
            <person name="Pertea M."/>
            <person name="Feldblyum T.V."/>
            <person name="Utterback T.R."/>
            <person name="Shu C.L."/>
            <person name="Osoegawa K."/>
            <person name="de Jong P.J."/>
            <person name="Hrdy I."/>
            <person name="Horvathova L."/>
            <person name="Zubacova Z."/>
            <person name="Dolezal P."/>
            <person name="Malik S.B."/>
            <person name="Logsdon J.M. Jr."/>
            <person name="Henze K."/>
            <person name="Gupta A."/>
            <person name="Wang C.C."/>
            <person name="Dunne R.L."/>
            <person name="Upcroft J.A."/>
            <person name="Upcroft P."/>
            <person name="White O."/>
            <person name="Salzberg S.L."/>
            <person name="Tang P."/>
            <person name="Chiu C.-H."/>
            <person name="Lee Y.-S."/>
            <person name="Embley T.M."/>
            <person name="Coombs G.H."/>
            <person name="Mottram J.C."/>
            <person name="Tachezy J."/>
            <person name="Fraser-Liggett C.M."/>
            <person name="Johnson P.J."/>
        </authorList>
    </citation>
    <scope>NUCLEOTIDE SEQUENCE [LARGE SCALE GENOMIC DNA]</scope>
    <source>
        <strain evidence="2">G3</strain>
    </source>
</reference>
<dbReference type="VEuPathDB" id="TrichDB:TVAGG3_0230970"/>
<dbReference type="SMR" id="A2EU47"/>
<reference evidence="2" key="1">
    <citation type="submission" date="2006-10" db="EMBL/GenBank/DDBJ databases">
        <authorList>
            <person name="Amadeo P."/>
            <person name="Zhao Q."/>
            <person name="Wortman J."/>
            <person name="Fraser-Liggett C."/>
            <person name="Carlton J."/>
        </authorList>
    </citation>
    <scope>NUCLEOTIDE SEQUENCE</scope>
    <source>
        <strain evidence="2">G3</strain>
    </source>
</reference>
<dbReference type="Proteomes" id="UP000001542">
    <property type="component" value="Unassembled WGS sequence"/>
</dbReference>
<dbReference type="RefSeq" id="XP_001316018.1">
    <property type="nucleotide sequence ID" value="XM_001315983.1"/>
</dbReference>
<dbReference type="AlphaFoldDB" id="A2EU47"/>
<protein>
    <recommendedName>
        <fullName evidence="4">Longin domain-containing protein</fullName>
    </recommendedName>
</protein>
<evidence type="ECO:0008006" key="4">
    <source>
        <dbReference type="Google" id="ProtNLM"/>
    </source>
</evidence>
<sequence length="200" mass="23173">MKFCYGAVFRGTTPLVVYSPEPGNFEKIFIDQYNKTNFAVGKTYLKVDNCLWVIAHDEQDLNILLVLQDTTDRETAEQFTDEIKSRFIRSHGNEWRTAQVHELYTRFEPQFRIIRQMIESSTTDKARQGEVFPPSSISERLTDYQYSFARDSSTIQKKAKKKAFALKCVALIILLCILIYLFLAVLCGSYNLKPKCRANK</sequence>
<name>A2EU47_TRIV3</name>
<evidence type="ECO:0000256" key="1">
    <source>
        <dbReference type="SAM" id="Phobius"/>
    </source>
</evidence>
<keyword evidence="3" id="KW-1185">Reference proteome</keyword>
<dbReference type="VEuPathDB" id="TrichDB:TVAG_454340"/>
<evidence type="ECO:0000313" key="3">
    <source>
        <dbReference type="Proteomes" id="UP000001542"/>
    </source>
</evidence>